<evidence type="ECO:0000313" key="1">
    <source>
        <dbReference type="EMBL" id="EGW01643.1"/>
    </source>
</evidence>
<gene>
    <name evidence="1" type="ORF">I79_012312</name>
</gene>
<dbReference type="EMBL" id="JH000544">
    <property type="protein sequence ID" value="EGW01643.1"/>
    <property type="molecule type" value="Genomic_DNA"/>
</dbReference>
<name>G3HNH3_CRIGR</name>
<sequence length="50" mass="5854">MLVFILPFQVIITRTQNCSFTTEYIPGREFNTTLCIIITLFVQWSHKTST</sequence>
<dbReference type="AlphaFoldDB" id="G3HNH3"/>
<organism evidence="1 2">
    <name type="scientific">Cricetulus griseus</name>
    <name type="common">Chinese hamster</name>
    <name type="synonym">Cricetulus barabensis griseus</name>
    <dbReference type="NCBI Taxonomy" id="10029"/>
    <lineage>
        <taxon>Eukaryota</taxon>
        <taxon>Metazoa</taxon>
        <taxon>Chordata</taxon>
        <taxon>Craniata</taxon>
        <taxon>Vertebrata</taxon>
        <taxon>Euteleostomi</taxon>
        <taxon>Mammalia</taxon>
        <taxon>Eutheria</taxon>
        <taxon>Euarchontoglires</taxon>
        <taxon>Glires</taxon>
        <taxon>Rodentia</taxon>
        <taxon>Myomorpha</taxon>
        <taxon>Muroidea</taxon>
        <taxon>Cricetidae</taxon>
        <taxon>Cricetinae</taxon>
        <taxon>Cricetulus</taxon>
    </lineage>
</organism>
<protein>
    <submittedName>
        <fullName evidence="1">Uncharacterized protein</fullName>
    </submittedName>
</protein>
<proteinExistence type="predicted"/>
<dbReference type="InParanoid" id="G3HNH3"/>
<evidence type="ECO:0000313" key="2">
    <source>
        <dbReference type="Proteomes" id="UP000001075"/>
    </source>
</evidence>
<accession>G3HNH3</accession>
<dbReference type="Proteomes" id="UP000001075">
    <property type="component" value="Unassembled WGS sequence"/>
</dbReference>
<reference evidence="2" key="1">
    <citation type="journal article" date="2011" name="Nat. Biotechnol.">
        <title>The genomic sequence of the Chinese hamster ovary (CHO)-K1 cell line.</title>
        <authorList>
            <person name="Xu X."/>
            <person name="Nagarajan H."/>
            <person name="Lewis N.E."/>
            <person name="Pan S."/>
            <person name="Cai Z."/>
            <person name="Liu X."/>
            <person name="Chen W."/>
            <person name="Xie M."/>
            <person name="Wang W."/>
            <person name="Hammond S."/>
            <person name="Andersen M.R."/>
            <person name="Neff N."/>
            <person name="Passarelli B."/>
            <person name="Koh W."/>
            <person name="Fan H.C."/>
            <person name="Wang J."/>
            <person name="Gui Y."/>
            <person name="Lee K.H."/>
            <person name="Betenbaugh M.J."/>
            <person name="Quake S.R."/>
            <person name="Famili I."/>
            <person name="Palsson B.O."/>
            <person name="Wang J."/>
        </authorList>
    </citation>
    <scope>NUCLEOTIDE SEQUENCE [LARGE SCALE GENOMIC DNA]</scope>
    <source>
        <strain evidence="2">CHO K1 cell line</strain>
    </source>
</reference>